<accession>A0AAN6IR26</accession>
<proteinExistence type="predicted"/>
<evidence type="ECO:0000313" key="2">
    <source>
        <dbReference type="Proteomes" id="UP001161757"/>
    </source>
</evidence>
<sequence>MCIITMTMNATRHQHRFGGGPDNILRTTRLQPALSFEVLSFYLSTSDSQSPLPCIHPAVAPSDTATQPLCYTNTNLNLNAGYYRHRSLFPSSLTSFTSAFIKSSLSCPLIYFSR</sequence>
<dbReference type="Proteomes" id="UP001161757">
    <property type="component" value="Unassembled WGS sequence"/>
</dbReference>
<reference evidence="1" key="1">
    <citation type="submission" date="2023-01" db="EMBL/GenBank/DDBJ databases">
        <title>Exophiala dermititidis isolated from Cystic Fibrosis Patient.</title>
        <authorList>
            <person name="Kurbessoian T."/>
            <person name="Crocker A."/>
            <person name="Murante D."/>
            <person name="Hogan D.A."/>
            <person name="Stajich J.E."/>
        </authorList>
    </citation>
    <scope>NUCLEOTIDE SEQUENCE</scope>
    <source>
        <strain evidence="1">Ex8</strain>
    </source>
</reference>
<name>A0AAN6IR26_EXODE</name>
<protein>
    <submittedName>
        <fullName evidence="1">Uncharacterized protein</fullName>
    </submittedName>
</protein>
<comment type="caution">
    <text evidence="1">The sequence shown here is derived from an EMBL/GenBank/DDBJ whole genome shotgun (WGS) entry which is preliminary data.</text>
</comment>
<evidence type="ECO:0000313" key="1">
    <source>
        <dbReference type="EMBL" id="KAJ8987298.1"/>
    </source>
</evidence>
<organism evidence="1 2">
    <name type="scientific">Exophiala dermatitidis</name>
    <name type="common">Black yeast-like fungus</name>
    <name type="synonym">Wangiella dermatitidis</name>
    <dbReference type="NCBI Taxonomy" id="5970"/>
    <lineage>
        <taxon>Eukaryota</taxon>
        <taxon>Fungi</taxon>
        <taxon>Dikarya</taxon>
        <taxon>Ascomycota</taxon>
        <taxon>Pezizomycotina</taxon>
        <taxon>Eurotiomycetes</taxon>
        <taxon>Chaetothyriomycetidae</taxon>
        <taxon>Chaetothyriales</taxon>
        <taxon>Herpotrichiellaceae</taxon>
        <taxon>Exophiala</taxon>
    </lineage>
</organism>
<dbReference type="EMBL" id="JAJGCB010000026">
    <property type="protein sequence ID" value="KAJ8987298.1"/>
    <property type="molecule type" value="Genomic_DNA"/>
</dbReference>
<dbReference type="AlphaFoldDB" id="A0AAN6IR26"/>
<gene>
    <name evidence="1" type="ORF">HRR80_008671</name>
</gene>